<keyword evidence="2 6" id="KW-0812">Transmembrane</keyword>
<feature type="transmembrane region" description="Helical" evidence="6">
    <location>
        <begin position="126"/>
        <end position="144"/>
    </location>
</feature>
<sequence>MIPQHDATVSSPLSSAWNRSTTTTEGGGEIHPHSNSLAHMSFWWGHKTEFLFPGWPGPNPGMYALGLIFVFAIAVMVEWLSYCSIVKPGTSKAAAGFFKTGMYALRAGLSYMVMLAVMSYNGGVFLTAVFGHAVGFVLFGSSVLRRSDNREPDLARGKC</sequence>
<gene>
    <name evidence="8" type="ORF">LTRI10_LOCUS20484</name>
</gene>
<evidence type="ECO:0000256" key="6">
    <source>
        <dbReference type="RuleBase" id="RU367022"/>
    </source>
</evidence>
<keyword evidence="4 6" id="KW-1133">Transmembrane helix</keyword>
<evidence type="ECO:0000256" key="5">
    <source>
        <dbReference type="ARBA" id="ARBA00023136"/>
    </source>
</evidence>
<evidence type="ECO:0000256" key="7">
    <source>
        <dbReference type="SAM" id="MobiDB-lite"/>
    </source>
</evidence>
<keyword evidence="6" id="KW-0813">Transport</keyword>
<evidence type="ECO:0000256" key="3">
    <source>
        <dbReference type="ARBA" id="ARBA00022796"/>
    </source>
</evidence>
<evidence type="ECO:0000256" key="1">
    <source>
        <dbReference type="ARBA" id="ARBA00006921"/>
    </source>
</evidence>
<evidence type="ECO:0000313" key="8">
    <source>
        <dbReference type="EMBL" id="CAL1378935.1"/>
    </source>
</evidence>
<accession>A0AAV2E036</accession>
<reference evidence="8 9" key="1">
    <citation type="submission" date="2024-04" db="EMBL/GenBank/DDBJ databases">
        <authorList>
            <person name="Fracassetti M."/>
        </authorList>
    </citation>
    <scope>NUCLEOTIDE SEQUENCE [LARGE SCALE GENOMIC DNA]</scope>
</reference>
<dbReference type="GO" id="GO:0005886">
    <property type="term" value="C:plasma membrane"/>
    <property type="evidence" value="ECO:0007669"/>
    <property type="project" value="TreeGrafter"/>
</dbReference>
<comment type="similarity">
    <text evidence="1 6">Belongs to the copper transporter (Ctr) (TC 1.A.56) family. SLC31A subfamily.</text>
</comment>
<keyword evidence="6" id="KW-0186">Copper</keyword>
<evidence type="ECO:0000256" key="2">
    <source>
        <dbReference type="ARBA" id="ARBA00022692"/>
    </source>
</evidence>
<feature type="region of interest" description="Disordered" evidence="7">
    <location>
        <begin position="1"/>
        <end position="32"/>
    </location>
</feature>
<dbReference type="PANTHER" id="PTHR12483">
    <property type="entry name" value="SOLUTE CARRIER FAMILY 31 COPPER TRANSPORTERS"/>
    <property type="match status" value="1"/>
</dbReference>
<proteinExistence type="inferred from homology"/>
<feature type="compositionally biased region" description="Polar residues" evidence="7">
    <location>
        <begin position="7"/>
        <end position="24"/>
    </location>
</feature>
<keyword evidence="9" id="KW-1185">Reference proteome</keyword>
<keyword evidence="5 6" id="KW-0472">Membrane</keyword>
<evidence type="ECO:0000313" key="9">
    <source>
        <dbReference type="Proteomes" id="UP001497516"/>
    </source>
</evidence>
<protein>
    <recommendedName>
        <fullName evidence="6">Copper transport protein</fullName>
    </recommendedName>
</protein>
<dbReference type="Pfam" id="PF04145">
    <property type="entry name" value="Ctr"/>
    <property type="match status" value="2"/>
</dbReference>
<organism evidence="8 9">
    <name type="scientific">Linum trigynum</name>
    <dbReference type="NCBI Taxonomy" id="586398"/>
    <lineage>
        <taxon>Eukaryota</taxon>
        <taxon>Viridiplantae</taxon>
        <taxon>Streptophyta</taxon>
        <taxon>Embryophyta</taxon>
        <taxon>Tracheophyta</taxon>
        <taxon>Spermatophyta</taxon>
        <taxon>Magnoliopsida</taxon>
        <taxon>eudicotyledons</taxon>
        <taxon>Gunneridae</taxon>
        <taxon>Pentapetalae</taxon>
        <taxon>rosids</taxon>
        <taxon>fabids</taxon>
        <taxon>Malpighiales</taxon>
        <taxon>Linaceae</taxon>
        <taxon>Linum</taxon>
    </lineage>
</organism>
<name>A0AAV2E036_9ROSI</name>
<comment type="subcellular location">
    <subcellularLocation>
        <location evidence="6">Membrane</location>
        <topology evidence="6">Multi-pass membrane protein</topology>
    </subcellularLocation>
</comment>
<keyword evidence="3 6" id="KW-0187">Copper transport</keyword>
<feature type="transmembrane region" description="Helical" evidence="6">
    <location>
        <begin position="103"/>
        <end position="120"/>
    </location>
</feature>
<dbReference type="InterPro" id="IPR007274">
    <property type="entry name" value="Cop_transporter"/>
</dbReference>
<keyword evidence="6" id="KW-0406">Ion transport</keyword>
<dbReference type="GO" id="GO:0005375">
    <property type="term" value="F:copper ion transmembrane transporter activity"/>
    <property type="evidence" value="ECO:0007669"/>
    <property type="project" value="UniProtKB-UniRule"/>
</dbReference>
<feature type="transmembrane region" description="Helical" evidence="6">
    <location>
        <begin position="61"/>
        <end position="82"/>
    </location>
</feature>
<dbReference type="PANTHER" id="PTHR12483:SF94">
    <property type="entry name" value="COPPER TRANSPORTER 4"/>
    <property type="match status" value="1"/>
</dbReference>
<dbReference type="EMBL" id="OZ034816">
    <property type="protein sequence ID" value="CAL1378935.1"/>
    <property type="molecule type" value="Genomic_DNA"/>
</dbReference>
<evidence type="ECO:0000256" key="4">
    <source>
        <dbReference type="ARBA" id="ARBA00022989"/>
    </source>
</evidence>
<dbReference type="Proteomes" id="UP001497516">
    <property type="component" value="Chromosome 3"/>
</dbReference>
<dbReference type="AlphaFoldDB" id="A0AAV2E036"/>